<evidence type="ECO:0000313" key="3">
    <source>
        <dbReference type="Proteomes" id="UP000828390"/>
    </source>
</evidence>
<protein>
    <submittedName>
        <fullName evidence="2">Uncharacterized protein</fullName>
    </submittedName>
</protein>
<feature type="region of interest" description="Disordered" evidence="1">
    <location>
        <begin position="1"/>
        <end position="24"/>
    </location>
</feature>
<reference evidence="2" key="1">
    <citation type="journal article" date="2019" name="bioRxiv">
        <title>The Genome of the Zebra Mussel, Dreissena polymorpha: A Resource for Invasive Species Research.</title>
        <authorList>
            <person name="McCartney M.A."/>
            <person name="Auch B."/>
            <person name="Kono T."/>
            <person name="Mallez S."/>
            <person name="Zhang Y."/>
            <person name="Obille A."/>
            <person name="Becker A."/>
            <person name="Abrahante J.E."/>
            <person name="Garbe J."/>
            <person name="Badalamenti J.P."/>
            <person name="Herman A."/>
            <person name="Mangelson H."/>
            <person name="Liachko I."/>
            <person name="Sullivan S."/>
            <person name="Sone E.D."/>
            <person name="Koren S."/>
            <person name="Silverstein K.A.T."/>
            <person name="Beckman K.B."/>
            <person name="Gohl D.M."/>
        </authorList>
    </citation>
    <scope>NUCLEOTIDE SEQUENCE</scope>
    <source>
        <strain evidence="2">Duluth1</strain>
        <tissue evidence="2">Whole animal</tissue>
    </source>
</reference>
<evidence type="ECO:0000256" key="1">
    <source>
        <dbReference type="SAM" id="MobiDB-lite"/>
    </source>
</evidence>
<feature type="compositionally biased region" description="Polar residues" evidence="1">
    <location>
        <begin position="11"/>
        <end position="24"/>
    </location>
</feature>
<reference evidence="2" key="2">
    <citation type="submission" date="2020-11" db="EMBL/GenBank/DDBJ databases">
        <authorList>
            <person name="McCartney M.A."/>
            <person name="Auch B."/>
            <person name="Kono T."/>
            <person name="Mallez S."/>
            <person name="Becker A."/>
            <person name="Gohl D.M."/>
            <person name="Silverstein K.A.T."/>
            <person name="Koren S."/>
            <person name="Bechman K.B."/>
            <person name="Herman A."/>
            <person name="Abrahante J.E."/>
            <person name="Garbe J."/>
        </authorList>
    </citation>
    <scope>NUCLEOTIDE SEQUENCE</scope>
    <source>
        <strain evidence="2">Duluth1</strain>
        <tissue evidence="2">Whole animal</tissue>
    </source>
</reference>
<proteinExistence type="predicted"/>
<feature type="compositionally biased region" description="Basic residues" evidence="1">
    <location>
        <begin position="1"/>
        <end position="10"/>
    </location>
</feature>
<keyword evidence="3" id="KW-1185">Reference proteome</keyword>
<comment type="caution">
    <text evidence="2">The sequence shown here is derived from an EMBL/GenBank/DDBJ whole genome shotgun (WGS) entry which is preliminary data.</text>
</comment>
<name>A0A9D4RR57_DREPO</name>
<dbReference type="EMBL" id="JAIWYP010000002">
    <property type="protein sequence ID" value="KAH3875655.1"/>
    <property type="molecule type" value="Genomic_DNA"/>
</dbReference>
<organism evidence="2 3">
    <name type="scientific">Dreissena polymorpha</name>
    <name type="common">Zebra mussel</name>
    <name type="synonym">Mytilus polymorpha</name>
    <dbReference type="NCBI Taxonomy" id="45954"/>
    <lineage>
        <taxon>Eukaryota</taxon>
        <taxon>Metazoa</taxon>
        <taxon>Spiralia</taxon>
        <taxon>Lophotrochozoa</taxon>
        <taxon>Mollusca</taxon>
        <taxon>Bivalvia</taxon>
        <taxon>Autobranchia</taxon>
        <taxon>Heteroconchia</taxon>
        <taxon>Euheterodonta</taxon>
        <taxon>Imparidentia</taxon>
        <taxon>Neoheterodontei</taxon>
        <taxon>Myida</taxon>
        <taxon>Dreissenoidea</taxon>
        <taxon>Dreissenidae</taxon>
        <taxon>Dreissena</taxon>
    </lineage>
</organism>
<dbReference type="AlphaFoldDB" id="A0A9D4RR57"/>
<accession>A0A9D4RR57</accession>
<sequence length="78" mass="9209">MWTDRRRTKTNPKTSPEQSANPKSMVSTIARHLYPVIAELRESKRARIKGTRDFLVLPFLFSPTYLDKKTDYYLHIQP</sequence>
<gene>
    <name evidence="2" type="ORF">DPMN_038928</name>
</gene>
<evidence type="ECO:0000313" key="2">
    <source>
        <dbReference type="EMBL" id="KAH3875655.1"/>
    </source>
</evidence>
<dbReference type="Proteomes" id="UP000828390">
    <property type="component" value="Unassembled WGS sequence"/>
</dbReference>